<dbReference type="CDD" id="cd00751">
    <property type="entry name" value="thiolase"/>
    <property type="match status" value="1"/>
</dbReference>
<evidence type="ECO:0000313" key="8">
    <source>
        <dbReference type="EMBL" id="SHO46420.1"/>
    </source>
</evidence>
<dbReference type="InterPro" id="IPR020617">
    <property type="entry name" value="Thiolase_C"/>
</dbReference>
<evidence type="ECO:0000256" key="1">
    <source>
        <dbReference type="ARBA" id="ARBA00010982"/>
    </source>
</evidence>
<evidence type="ECO:0000256" key="4">
    <source>
        <dbReference type="PIRSR" id="PIRSR000429-1"/>
    </source>
</evidence>
<accession>A0A1M7Y338</accession>
<dbReference type="Gene3D" id="3.40.47.10">
    <property type="match status" value="3"/>
</dbReference>
<dbReference type="PANTHER" id="PTHR18919:SF107">
    <property type="entry name" value="ACETYL-COA ACETYLTRANSFERASE, CYTOSOLIC"/>
    <property type="match status" value="1"/>
</dbReference>
<dbReference type="PANTHER" id="PTHR18919">
    <property type="entry name" value="ACETYL-COA C-ACYLTRANSFERASE"/>
    <property type="match status" value="1"/>
</dbReference>
<dbReference type="OrthoDB" id="4565318at2"/>
<dbReference type="FunFam" id="3.40.47.10:FF:000010">
    <property type="entry name" value="Acetyl-CoA acetyltransferase (Thiolase)"/>
    <property type="match status" value="1"/>
</dbReference>
<dbReference type="InterPro" id="IPR020615">
    <property type="entry name" value="Thiolase_acyl_enz_int_AS"/>
</dbReference>
<dbReference type="SUPFAM" id="SSF53901">
    <property type="entry name" value="Thiolase-like"/>
    <property type="match status" value="3"/>
</dbReference>
<gene>
    <name evidence="8" type="ORF">SAMN02745220_01484</name>
</gene>
<dbReference type="PIRSF" id="PIRSF000429">
    <property type="entry name" value="Ac-CoA_Ac_transf"/>
    <property type="match status" value="1"/>
</dbReference>
<dbReference type="NCBIfam" id="TIGR01930">
    <property type="entry name" value="AcCoA-C-Actrans"/>
    <property type="match status" value="1"/>
</dbReference>
<dbReference type="PROSITE" id="PS00099">
    <property type="entry name" value="THIOLASE_3"/>
    <property type="match status" value="1"/>
</dbReference>
<evidence type="ECO:0000256" key="3">
    <source>
        <dbReference type="ARBA" id="ARBA00023315"/>
    </source>
</evidence>
<dbReference type="InterPro" id="IPR020610">
    <property type="entry name" value="Thiolase_AS"/>
</dbReference>
<feature type="domain" description="Thiolase N-terminal" evidence="6">
    <location>
        <begin position="4"/>
        <end position="45"/>
    </location>
</feature>
<dbReference type="InterPro" id="IPR016039">
    <property type="entry name" value="Thiolase-like"/>
</dbReference>
<dbReference type="Pfam" id="PF02803">
    <property type="entry name" value="Thiolase_C"/>
    <property type="match status" value="1"/>
</dbReference>
<evidence type="ECO:0000313" key="9">
    <source>
        <dbReference type="Proteomes" id="UP000184603"/>
    </source>
</evidence>
<comment type="similarity">
    <text evidence="1 5">Belongs to the thiolase-like superfamily. Thiolase family.</text>
</comment>
<feature type="active site" description="Acyl-thioester intermediate" evidence="4">
    <location>
        <position position="123"/>
    </location>
</feature>
<evidence type="ECO:0000259" key="6">
    <source>
        <dbReference type="Pfam" id="PF00108"/>
    </source>
</evidence>
<feature type="active site" description="Proton acceptor" evidence="4">
    <location>
        <position position="385"/>
    </location>
</feature>
<sequence>MNRVVIVSGCRTAVGAFGGALQDVSVVDLGATVLRETLQKAGLRPVYGADSADTVPGRLSDQQPIALETEYSTWDAGLAEVAIDEVIMGNVLQSGQGQNPARQAMIRAGINKETPAFSLNKVCGSGLKAIALGAQSIMTGQAEVVLAGGQENMSQVPMALMKGRWGYRMELTGVGEVHDLMVYDALYEIFYGYHMGVTAENIAKLYNISREDQDKLACLSHARAMTGIEKGYFADEIVPVKIRTRKGETVVDRDERPMVTSMEKLGKLRPVFAKDGTVTAGNASGINDGAAAVLLMSEEKAKDLGLKPLVTIESFASGGLDPAYMGLGPVPAVKRALKQAKMTVSDLELIELNEAFASQAIGCMLELGIDVEKPNQLGSAISMGHPVGCTGARQMVTTINQMQRDNRGTGVISMCIGGGMGMAMVVSNRG</sequence>
<feature type="domain" description="Thiolase N-terminal" evidence="6">
    <location>
        <begin position="75"/>
        <end position="299"/>
    </location>
</feature>
<keyword evidence="2 5" id="KW-0808">Transferase</keyword>
<keyword evidence="3 5" id="KW-0012">Acyltransferase</keyword>
<keyword evidence="9" id="KW-1185">Reference proteome</keyword>
<dbReference type="PROSITE" id="PS00098">
    <property type="entry name" value="THIOLASE_1"/>
    <property type="match status" value="1"/>
</dbReference>
<dbReference type="STRING" id="1121416.SAMN02745220_01484"/>
<dbReference type="AlphaFoldDB" id="A0A1M7Y338"/>
<dbReference type="EMBL" id="FRFE01000005">
    <property type="protein sequence ID" value="SHO46420.1"/>
    <property type="molecule type" value="Genomic_DNA"/>
</dbReference>
<reference evidence="8 9" key="1">
    <citation type="submission" date="2016-12" db="EMBL/GenBank/DDBJ databases">
        <authorList>
            <person name="Song W.-J."/>
            <person name="Kurnit D.M."/>
        </authorList>
    </citation>
    <scope>NUCLEOTIDE SEQUENCE [LARGE SCALE GENOMIC DNA]</scope>
    <source>
        <strain evidence="8 9">DSM 18488</strain>
    </source>
</reference>
<dbReference type="InterPro" id="IPR002155">
    <property type="entry name" value="Thiolase"/>
</dbReference>
<dbReference type="InterPro" id="IPR020616">
    <property type="entry name" value="Thiolase_N"/>
</dbReference>
<evidence type="ECO:0000256" key="2">
    <source>
        <dbReference type="ARBA" id="ARBA00022679"/>
    </source>
</evidence>
<evidence type="ECO:0000259" key="7">
    <source>
        <dbReference type="Pfam" id="PF02803"/>
    </source>
</evidence>
<organism evidence="8 9">
    <name type="scientific">Desulfopila aestuarii DSM 18488</name>
    <dbReference type="NCBI Taxonomy" id="1121416"/>
    <lineage>
        <taxon>Bacteria</taxon>
        <taxon>Pseudomonadati</taxon>
        <taxon>Thermodesulfobacteriota</taxon>
        <taxon>Desulfobulbia</taxon>
        <taxon>Desulfobulbales</taxon>
        <taxon>Desulfocapsaceae</taxon>
        <taxon>Desulfopila</taxon>
    </lineage>
</organism>
<dbReference type="Pfam" id="PF00108">
    <property type="entry name" value="Thiolase_N"/>
    <property type="match status" value="2"/>
</dbReference>
<proteinExistence type="inferred from homology"/>
<dbReference type="GO" id="GO:0003988">
    <property type="term" value="F:acetyl-CoA C-acyltransferase activity"/>
    <property type="evidence" value="ECO:0007669"/>
    <property type="project" value="UniProtKB-ARBA"/>
</dbReference>
<name>A0A1M7Y338_9BACT</name>
<feature type="domain" description="Thiolase C-terminal" evidence="7">
    <location>
        <begin position="306"/>
        <end position="427"/>
    </location>
</feature>
<feature type="active site" description="Proton acceptor" evidence="4">
    <location>
        <position position="415"/>
    </location>
</feature>
<evidence type="ECO:0000256" key="5">
    <source>
        <dbReference type="RuleBase" id="RU003557"/>
    </source>
</evidence>
<dbReference type="Proteomes" id="UP000184603">
    <property type="component" value="Unassembled WGS sequence"/>
</dbReference>
<protein>
    <submittedName>
        <fullName evidence="8">Acetyl-CoA acetyltransferase</fullName>
    </submittedName>
</protein>
<dbReference type="RefSeq" id="WP_073612811.1">
    <property type="nucleotide sequence ID" value="NZ_FRFE01000005.1"/>
</dbReference>